<dbReference type="Pfam" id="PF01284">
    <property type="entry name" value="MARVEL"/>
    <property type="match status" value="1"/>
</dbReference>
<accession>A0AAE0J814</accession>
<evidence type="ECO:0000259" key="6">
    <source>
        <dbReference type="Pfam" id="PF01284"/>
    </source>
</evidence>
<evidence type="ECO:0000313" key="8">
    <source>
        <dbReference type="Proteomes" id="UP001278500"/>
    </source>
</evidence>
<feature type="transmembrane region" description="Helical" evidence="5">
    <location>
        <begin position="154"/>
        <end position="174"/>
    </location>
</feature>
<dbReference type="GO" id="GO:0070941">
    <property type="term" value="P:eisosome assembly"/>
    <property type="evidence" value="ECO:0007669"/>
    <property type="project" value="TreeGrafter"/>
</dbReference>
<keyword evidence="3 5" id="KW-1133">Transmembrane helix</keyword>
<reference evidence="7" key="1">
    <citation type="journal article" date="2023" name="Mol. Phylogenet. Evol.">
        <title>Genome-scale phylogeny and comparative genomics of the fungal order Sordariales.</title>
        <authorList>
            <person name="Hensen N."/>
            <person name="Bonometti L."/>
            <person name="Westerberg I."/>
            <person name="Brannstrom I.O."/>
            <person name="Guillou S."/>
            <person name="Cros-Aarteil S."/>
            <person name="Calhoun S."/>
            <person name="Haridas S."/>
            <person name="Kuo A."/>
            <person name="Mondo S."/>
            <person name="Pangilinan J."/>
            <person name="Riley R."/>
            <person name="LaButti K."/>
            <person name="Andreopoulos B."/>
            <person name="Lipzen A."/>
            <person name="Chen C."/>
            <person name="Yan M."/>
            <person name="Daum C."/>
            <person name="Ng V."/>
            <person name="Clum A."/>
            <person name="Steindorff A."/>
            <person name="Ohm R.A."/>
            <person name="Martin F."/>
            <person name="Silar P."/>
            <person name="Natvig D.O."/>
            <person name="Lalanne C."/>
            <person name="Gautier V."/>
            <person name="Ament-Velasquez S.L."/>
            <person name="Kruys A."/>
            <person name="Hutchinson M.I."/>
            <person name="Powell A.J."/>
            <person name="Barry K."/>
            <person name="Miller A.N."/>
            <person name="Grigoriev I.V."/>
            <person name="Debuchy R."/>
            <person name="Gladieux P."/>
            <person name="Hiltunen Thoren M."/>
            <person name="Johannesson H."/>
        </authorList>
    </citation>
    <scope>NUCLEOTIDE SEQUENCE</scope>
    <source>
        <strain evidence="7">CBS 560.94</strain>
    </source>
</reference>
<evidence type="ECO:0000256" key="5">
    <source>
        <dbReference type="SAM" id="Phobius"/>
    </source>
</evidence>
<feature type="transmembrane region" description="Helical" evidence="5">
    <location>
        <begin position="70"/>
        <end position="91"/>
    </location>
</feature>
<comment type="caution">
    <text evidence="7">The sequence shown here is derived from an EMBL/GenBank/DDBJ whole genome shotgun (WGS) entry which is preliminary data.</text>
</comment>
<feature type="domain" description="MARVEL" evidence="6">
    <location>
        <begin position="6"/>
        <end position="168"/>
    </location>
</feature>
<protein>
    <submittedName>
        <fullName evidence="7">Marvel domain-containing protein</fullName>
    </submittedName>
</protein>
<dbReference type="InterPro" id="IPR052649">
    <property type="entry name" value="NCE102-like"/>
</dbReference>
<dbReference type="GeneID" id="87864681"/>
<dbReference type="InterPro" id="IPR008253">
    <property type="entry name" value="Marvel"/>
</dbReference>
<comment type="subcellular location">
    <subcellularLocation>
        <location evidence="1">Membrane</location>
        <topology evidence="1">Multi-pass membrane protein</topology>
    </subcellularLocation>
</comment>
<keyword evidence="4 5" id="KW-0472">Membrane</keyword>
<feature type="transmembrane region" description="Helical" evidence="5">
    <location>
        <begin position="12"/>
        <end position="30"/>
    </location>
</feature>
<dbReference type="PANTHER" id="PTHR28165">
    <property type="entry name" value="NON-CLASSICAL EXPORT PROTEIN 2-RELATED"/>
    <property type="match status" value="1"/>
</dbReference>
<evidence type="ECO:0000256" key="1">
    <source>
        <dbReference type="ARBA" id="ARBA00004141"/>
    </source>
</evidence>
<dbReference type="EMBL" id="JAUEPP010000008">
    <property type="protein sequence ID" value="KAK3338549.1"/>
    <property type="molecule type" value="Genomic_DNA"/>
</dbReference>
<evidence type="ECO:0000256" key="4">
    <source>
        <dbReference type="ARBA" id="ARBA00023136"/>
    </source>
</evidence>
<dbReference type="Proteomes" id="UP001278500">
    <property type="component" value="Unassembled WGS sequence"/>
</dbReference>
<evidence type="ECO:0000256" key="2">
    <source>
        <dbReference type="ARBA" id="ARBA00022692"/>
    </source>
</evidence>
<reference evidence="7" key="2">
    <citation type="submission" date="2023-06" db="EMBL/GenBank/DDBJ databases">
        <authorList>
            <consortium name="Lawrence Berkeley National Laboratory"/>
            <person name="Haridas S."/>
            <person name="Hensen N."/>
            <person name="Bonometti L."/>
            <person name="Westerberg I."/>
            <person name="Brannstrom I.O."/>
            <person name="Guillou S."/>
            <person name="Cros-Aarteil S."/>
            <person name="Calhoun S."/>
            <person name="Kuo A."/>
            <person name="Mondo S."/>
            <person name="Pangilinan J."/>
            <person name="Riley R."/>
            <person name="Labutti K."/>
            <person name="Andreopoulos B."/>
            <person name="Lipzen A."/>
            <person name="Chen C."/>
            <person name="Yanf M."/>
            <person name="Daum C."/>
            <person name="Ng V."/>
            <person name="Clum A."/>
            <person name="Steindorff A."/>
            <person name="Ohm R."/>
            <person name="Martin F."/>
            <person name="Silar P."/>
            <person name="Natvig D."/>
            <person name="Lalanne C."/>
            <person name="Gautier V."/>
            <person name="Ament-Velasquez S.L."/>
            <person name="Kruys A."/>
            <person name="Hutchinson M.I."/>
            <person name="Powell A.J."/>
            <person name="Barry K."/>
            <person name="Miller A.N."/>
            <person name="Grigoriev I.V."/>
            <person name="Debuchy R."/>
            <person name="Gladieux P."/>
            <person name="Thoren M.H."/>
            <person name="Johannesson H."/>
        </authorList>
    </citation>
    <scope>NUCLEOTIDE SEQUENCE</scope>
    <source>
        <strain evidence="7">CBS 560.94</strain>
    </source>
</reference>
<dbReference type="PANTHER" id="PTHR28165:SF2">
    <property type="entry name" value="MARVEL DOMAIN-CONTAINING PROTEIN"/>
    <property type="match status" value="1"/>
</dbReference>
<feature type="transmembrane region" description="Helical" evidence="5">
    <location>
        <begin position="42"/>
        <end position="63"/>
    </location>
</feature>
<proteinExistence type="predicted"/>
<dbReference type="GO" id="GO:0005886">
    <property type="term" value="C:plasma membrane"/>
    <property type="evidence" value="ECO:0007669"/>
    <property type="project" value="TreeGrafter"/>
</dbReference>
<gene>
    <name evidence="7" type="ORF">B0H65DRAFT_479372</name>
</gene>
<keyword evidence="2 5" id="KW-0812">Transmembrane</keyword>
<dbReference type="GO" id="GO:0072659">
    <property type="term" value="P:protein localization to plasma membrane"/>
    <property type="evidence" value="ECO:0007669"/>
    <property type="project" value="TreeGrafter"/>
</dbReference>
<dbReference type="RefSeq" id="XP_062678000.1">
    <property type="nucleotide sequence ID" value="XM_062827527.1"/>
</dbReference>
<dbReference type="GO" id="GO:0032126">
    <property type="term" value="C:eisosome"/>
    <property type="evidence" value="ECO:0007669"/>
    <property type="project" value="TreeGrafter"/>
</dbReference>
<evidence type="ECO:0000256" key="3">
    <source>
        <dbReference type="ARBA" id="ARBA00022989"/>
    </source>
</evidence>
<organism evidence="7 8">
    <name type="scientific">Neurospora tetraspora</name>
    <dbReference type="NCBI Taxonomy" id="94610"/>
    <lineage>
        <taxon>Eukaryota</taxon>
        <taxon>Fungi</taxon>
        <taxon>Dikarya</taxon>
        <taxon>Ascomycota</taxon>
        <taxon>Pezizomycotina</taxon>
        <taxon>Sordariomycetes</taxon>
        <taxon>Sordariomycetidae</taxon>
        <taxon>Sordariales</taxon>
        <taxon>Sordariaceae</taxon>
        <taxon>Neurospora</taxon>
    </lineage>
</organism>
<name>A0AAE0J814_9PEZI</name>
<sequence length="189" mass="20048">MLAGLCLGLRGLQIVFGAVIIGLSASFITAQKVGSAATTTQYSVFTGAYGILEGFLGIAALFLSFIPDIVVLGADAIGALVLLAGGIAWAIGTRGVSCTDPTKVMKILDNNLLNQGKRKYKGDWYYGILYGDPNEKTAWSRLQSSCKKGLADEIFQFLAFAVLVVLVVVGWIRWRKGKGGGGMGSRTYV</sequence>
<dbReference type="AlphaFoldDB" id="A0AAE0J814"/>
<evidence type="ECO:0000313" key="7">
    <source>
        <dbReference type="EMBL" id="KAK3338549.1"/>
    </source>
</evidence>
<keyword evidence="8" id="KW-1185">Reference proteome</keyword>